<keyword evidence="3" id="KW-1185">Reference proteome</keyword>
<comment type="caution">
    <text evidence="2">The sequence shown here is derived from an EMBL/GenBank/DDBJ whole genome shotgun (WGS) entry which is preliminary data.</text>
</comment>
<feature type="region of interest" description="Disordered" evidence="1">
    <location>
        <begin position="1"/>
        <end position="41"/>
    </location>
</feature>
<dbReference type="AlphaFoldDB" id="A0A9P3LM96"/>
<gene>
    <name evidence="2" type="ORF">PsYK624_153790</name>
</gene>
<sequence length="213" mass="24470">MSSTAVIAKDYAKAPTQAPDPPAPAQRPVPEPVPEGEQPKMNDIKVEYHRNSGRGISTFHFENWTKERPTMKLQDKEPWRPCNSSYNYEFANAVLQSGMKAEQVGVVLDVMHWMARRQSDLSFKTPQDVDAVWSHARSCYPGFKEHNIEVPHKGKGSNYEVWARNTQNLVKTMLEDPKLAPHFQWDARRMSKWNGETWEDFWEAEPVTALTAD</sequence>
<feature type="compositionally biased region" description="Pro residues" evidence="1">
    <location>
        <begin position="18"/>
        <end position="33"/>
    </location>
</feature>
<evidence type="ECO:0000313" key="2">
    <source>
        <dbReference type="EMBL" id="GJE99132.1"/>
    </source>
</evidence>
<evidence type="ECO:0000256" key="1">
    <source>
        <dbReference type="SAM" id="MobiDB-lite"/>
    </source>
</evidence>
<evidence type="ECO:0000313" key="3">
    <source>
        <dbReference type="Proteomes" id="UP000703269"/>
    </source>
</evidence>
<dbReference type="Proteomes" id="UP000703269">
    <property type="component" value="Unassembled WGS sequence"/>
</dbReference>
<dbReference type="EMBL" id="BPQB01000102">
    <property type="protein sequence ID" value="GJE99132.1"/>
    <property type="molecule type" value="Genomic_DNA"/>
</dbReference>
<dbReference type="OrthoDB" id="3239511at2759"/>
<protein>
    <submittedName>
        <fullName evidence="2">Uncharacterized protein</fullName>
    </submittedName>
</protein>
<name>A0A9P3LM96_9APHY</name>
<reference evidence="2 3" key="1">
    <citation type="submission" date="2021-08" db="EMBL/GenBank/DDBJ databases">
        <title>Draft Genome Sequence of Phanerochaete sordida strain YK-624.</title>
        <authorList>
            <person name="Mori T."/>
            <person name="Dohra H."/>
            <person name="Suzuki T."/>
            <person name="Kawagishi H."/>
            <person name="Hirai H."/>
        </authorList>
    </citation>
    <scope>NUCLEOTIDE SEQUENCE [LARGE SCALE GENOMIC DNA]</scope>
    <source>
        <strain evidence="2 3">YK-624</strain>
    </source>
</reference>
<proteinExistence type="predicted"/>
<organism evidence="2 3">
    <name type="scientific">Phanerochaete sordida</name>
    <dbReference type="NCBI Taxonomy" id="48140"/>
    <lineage>
        <taxon>Eukaryota</taxon>
        <taxon>Fungi</taxon>
        <taxon>Dikarya</taxon>
        <taxon>Basidiomycota</taxon>
        <taxon>Agaricomycotina</taxon>
        <taxon>Agaricomycetes</taxon>
        <taxon>Polyporales</taxon>
        <taxon>Phanerochaetaceae</taxon>
        <taxon>Phanerochaete</taxon>
    </lineage>
</organism>
<accession>A0A9P3LM96</accession>